<dbReference type="GO" id="GO:0005737">
    <property type="term" value="C:cytoplasm"/>
    <property type="evidence" value="ECO:0007669"/>
    <property type="project" value="UniProtKB-SubCell"/>
</dbReference>
<evidence type="ECO:0000256" key="4">
    <source>
        <dbReference type="ARBA" id="ARBA00023015"/>
    </source>
</evidence>
<comment type="subcellular location">
    <subcellularLocation>
        <location evidence="2">Cytoplasm</location>
    </subcellularLocation>
    <subcellularLocation>
        <location evidence="1 9 10">Nucleus</location>
    </subcellularLocation>
</comment>
<dbReference type="SUPFAM" id="SSF46689">
    <property type="entry name" value="Homeodomain-like"/>
    <property type="match status" value="1"/>
</dbReference>
<keyword evidence="7" id="KW-0804">Transcription</keyword>
<protein>
    <recommendedName>
        <fullName evidence="12">Homeobox domain-containing protein</fullName>
    </recommendedName>
</protein>
<dbReference type="GO" id="GO:0005634">
    <property type="term" value="C:nucleus"/>
    <property type="evidence" value="ECO:0007669"/>
    <property type="project" value="UniProtKB-SubCell"/>
</dbReference>
<accession>A0AAV7XIW3</accession>
<evidence type="ECO:0000256" key="7">
    <source>
        <dbReference type="ARBA" id="ARBA00023163"/>
    </source>
</evidence>
<evidence type="ECO:0000256" key="8">
    <source>
        <dbReference type="ARBA" id="ARBA00023242"/>
    </source>
</evidence>
<feature type="region of interest" description="Disordered" evidence="11">
    <location>
        <begin position="1"/>
        <end position="32"/>
    </location>
</feature>
<evidence type="ECO:0000256" key="6">
    <source>
        <dbReference type="ARBA" id="ARBA00023155"/>
    </source>
</evidence>
<proteinExistence type="predicted"/>
<dbReference type="GO" id="GO:0000978">
    <property type="term" value="F:RNA polymerase II cis-regulatory region sequence-specific DNA binding"/>
    <property type="evidence" value="ECO:0007669"/>
    <property type="project" value="TreeGrafter"/>
</dbReference>
<keyword evidence="4" id="KW-0805">Transcription regulation</keyword>
<keyword evidence="5 9" id="KW-0238">DNA-binding</keyword>
<dbReference type="CDD" id="cd00086">
    <property type="entry name" value="homeodomain"/>
    <property type="match status" value="1"/>
</dbReference>
<keyword evidence="3" id="KW-0217">Developmental protein</keyword>
<dbReference type="PROSITE" id="PS50071">
    <property type="entry name" value="HOMEOBOX_2"/>
    <property type="match status" value="1"/>
</dbReference>
<dbReference type="InterPro" id="IPR017970">
    <property type="entry name" value="Homeobox_CS"/>
</dbReference>
<evidence type="ECO:0000313" key="14">
    <source>
        <dbReference type="Proteomes" id="UP001075354"/>
    </source>
</evidence>
<dbReference type="Pfam" id="PF00046">
    <property type="entry name" value="Homeodomain"/>
    <property type="match status" value="1"/>
</dbReference>
<dbReference type="AlphaFoldDB" id="A0AAV7XIW3"/>
<gene>
    <name evidence="13" type="ORF">ONE63_008926</name>
</gene>
<dbReference type="Proteomes" id="UP001075354">
    <property type="component" value="Chromosome 7"/>
</dbReference>
<evidence type="ECO:0000256" key="2">
    <source>
        <dbReference type="ARBA" id="ARBA00004496"/>
    </source>
</evidence>
<comment type="caution">
    <text evidence="13">The sequence shown here is derived from an EMBL/GenBank/DDBJ whole genome shotgun (WGS) entry which is preliminary data.</text>
</comment>
<dbReference type="GO" id="GO:0005667">
    <property type="term" value="C:transcription regulator complex"/>
    <property type="evidence" value="ECO:0007669"/>
    <property type="project" value="TreeGrafter"/>
</dbReference>
<dbReference type="PROSITE" id="PS00027">
    <property type="entry name" value="HOMEOBOX_1"/>
    <property type="match status" value="1"/>
</dbReference>
<evidence type="ECO:0000256" key="11">
    <source>
        <dbReference type="SAM" id="MobiDB-lite"/>
    </source>
</evidence>
<dbReference type="GO" id="GO:0000981">
    <property type="term" value="F:DNA-binding transcription factor activity, RNA polymerase II-specific"/>
    <property type="evidence" value="ECO:0007669"/>
    <property type="project" value="InterPro"/>
</dbReference>
<feature type="DNA-binding region" description="Homeobox" evidence="9">
    <location>
        <begin position="209"/>
        <end position="259"/>
    </location>
</feature>
<reference evidence="13" key="1">
    <citation type="submission" date="2022-12" db="EMBL/GenBank/DDBJ databases">
        <title>Chromosome-level genome assembly of the bean flower thrips Megalurothrips usitatus.</title>
        <authorList>
            <person name="Ma L."/>
            <person name="Liu Q."/>
            <person name="Li H."/>
            <person name="Cai W."/>
        </authorList>
    </citation>
    <scope>NUCLEOTIDE SEQUENCE</scope>
    <source>
        <strain evidence="13">Cailab_2022a</strain>
    </source>
</reference>
<dbReference type="InterPro" id="IPR001356">
    <property type="entry name" value="HD"/>
</dbReference>
<keyword evidence="6 9" id="KW-0371">Homeobox</keyword>
<dbReference type="FunFam" id="1.10.10.60:FF:000085">
    <property type="entry name" value="SIX homeobox 5"/>
    <property type="match status" value="1"/>
</dbReference>
<feature type="domain" description="Homeobox" evidence="12">
    <location>
        <begin position="207"/>
        <end position="258"/>
    </location>
</feature>
<evidence type="ECO:0000256" key="9">
    <source>
        <dbReference type="PROSITE-ProRule" id="PRU00108"/>
    </source>
</evidence>
<evidence type="ECO:0000256" key="1">
    <source>
        <dbReference type="ARBA" id="ARBA00004123"/>
    </source>
</evidence>
<name>A0AAV7XIW3_9NEOP</name>
<dbReference type="SMART" id="SM00389">
    <property type="entry name" value="HOX"/>
    <property type="match status" value="1"/>
</dbReference>
<sequence>MAVGVHPSHPGLGPLAAHNDSSSDGGLPAPHGAHGLHGLDAYAGGFGSSSPSCSYAAAQQPQAHQHHQQQSQGLVVFPHGSKKSIFTEEQVATMCEAIQQSGNVRRLTHFLCNLPPDLPCQGEAVLRARARVAFHHGNYKDLYKILEGHIFDQRYHSELQQMWFKAHYREAEKMRQRPLGAVDKYRLRKKYPLPKTIWDGEETVYCFKERSRTILKNFYSKNRYPTPDEKKTLAKKTGLTLTQVSNWFKNRRQRDRTPHHHRSEMMLGCHGDGLLGGSSPVGGGGLSLGPVGGGSLGADFKSLYAVAAVKLYGGHHEPSLGGALPGPGAPHGAMAAHGQHGGAQHRGYPAYHGYDHNVLASLHHQQHAAH</sequence>
<evidence type="ECO:0000259" key="12">
    <source>
        <dbReference type="PROSITE" id="PS50071"/>
    </source>
</evidence>
<keyword evidence="8 9" id="KW-0539">Nucleus</keyword>
<evidence type="ECO:0000256" key="10">
    <source>
        <dbReference type="RuleBase" id="RU000682"/>
    </source>
</evidence>
<dbReference type="InterPro" id="IPR031701">
    <property type="entry name" value="SIX1_SD"/>
</dbReference>
<dbReference type="InterPro" id="IPR009057">
    <property type="entry name" value="Homeodomain-like_sf"/>
</dbReference>
<evidence type="ECO:0000256" key="5">
    <source>
        <dbReference type="ARBA" id="ARBA00023125"/>
    </source>
</evidence>
<dbReference type="Pfam" id="PF16878">
    <property type="entry name" value="SIX1_SD"/>
    <property type="match status" value="1"/>
</dbReference>
<dbReference type="PANTHER" id="PTHR10390:SF44">
    <property type="entry name" value="SIX HOMEOBOX 4"/>
    <property type="match status" value="1"/>
</dbReference>
<organism evidence="13 14">
    <name type="scientific">Megalurothrips usitatus</name>
    <name type="common">bean blossom thrips</name>
    <dbReference type="NCBI Taxonomy" id="439358"/>
    <lineage>
        <taxon>Eukaryota</taxon>
        <taxon>Metazoa</taxon>
        <taxon>Ecdysozoa</taxon>
        <taxon>Arthropoda</taxon>
        <taxon>Hexapoda</taxon>
        <taxon>Insecta</taxon>
        <taxon>Pterygota</taxon>
        <taxon>Neoptera</taxon>
        <taxon>Paraneoptera</taxon>
        <taxon>Thysanoptera</taxon>
        <taxon>Terebrantia</taxon>
        <taxon>Thripoidea</taxon>
        <taxon>Thripidae</taxon>
        <taxon>Megalurothrips</taxon>
    </lineage>
</organism>
<dbReference type="Gene3D" id="1.10.10.60">
    <property type="entry name" value="Homeodomain-like"/>
    <property type="match status" value="1"/>
</dbReference>
<evidence type="ECO:0000256" key="3">
    <source>
        <dbReference type="ARBA" id="ARBA00022473"/>
    </source>
</evidence>
<dbReference type="PANTHER" id="PTHR10390">
    <property type="entry name" value="HOMEOBOX PROTEIN SIX"/>
    <property type="match status" value="1"/>
</dbReference>
<dbReference type="EMBL" id="JAPTSV010000007">
    <property type="protein sequence ID" value="KAJ1525716.1"/>
    <property type="molecule type" value="Genomic_DNA"/>
</dbReference>
<evidence type="ECO:0000313" key="13">
    <source>
        <dbReference type="EMBL" id="KAJ1525716.1"/>
    </source>
</evidence>
<keyword evidence="14" id="KW-1185">Reference proteome</keyword>